<feature type="region of interest" description="Disordered" evidence="12">
    <location>
        <begin position="548"/>
        <end position="643"/>
    </location>
</feature>
<sequence length="828" mass="88091">MRRVVVTGLGAVTPLGVGIRRTWKRILDGHCGVVNVKDRDERFAEQPCQVAAVVPEGSRENGGWTASEWLSRGEERKMAKFAQYAMAATEEALQDANWKPEPFEQREATGVCLGSGIGNFDEIYNTVIAYDRGGYKKVNPLFVPKLLINLGAGHISMKYGFMGPSHSATTACTTGAHSIGDAARFIACGDADVMVAGGAESCIHPLAIGGFARARSLATGFNDNPEKASRPFDADRVGFVVGEGAAVMILEELEHALARGARIYAELKGYGCSSDAHHMTSPKENGEGAFMAMKKALKQAQLRPSAVDYVNAHATSTIVGDAAENAAIKALLLGPDGKDKAADVNVSSTKGALGHLLGGAGAIEALISVLAIHENTMPPTINLDRLADGFDCNYAPKDPQSRQIDVALTNSFGFGGFPSDKKPFCLSLLFQFALTMANSGDPGRGPGSLVDASGYAFTDKDTKPGKIKVKKTAKASTKKKADEAKDGPIDTSPTASPLPTLDSKVVSVFPTGKPREDDLLETVICKHCKRPTLKQTAADHVRGCLKAKQEKARKKKEARDAANRLKAGDDRDDDGPDKADGDNPNMGQKSAKKSATKGTEDGNKKGKKRKADEDDGKESKKKKKKDEPKQKTAKPKGPVDVEKQCGVTLPNGAQCARSLTCKSHSMGAKRSVPGRTLPYDMLLQQYQKKNQARQQKAAIDANAPLQEDIENTGPIDSDEERDAVMAAIARSAPQPLVRHPIITTKSKYRYVRIKEQMSHAMGVRNGGGLFSNDDSQPLFGGILFSTVAADLDSSSLDANGESDISAGGMDAGKRSAVPGGRKTPVTSA</sequence>
<dbReference type="EC" id="2.3.1.41" evidence="2"/>
<dbReference type="InterPro" id="IPR020841">
    <property type="entry name" value="PKS_Beta-ketoAc_synthase_dom"/>
</dbReference>
<dbReference type="RefSeq" id="XP_056581202.1">
    <property type="nucleotide sequence ID" value="XM_056724952.1"/>
</dbReference>
<gene>
    <name evidence="15" type="ORF">N7517_007222</name>
</gene>
<evidence type="ECO:0000256" key="9">
    <source>
        <dbReference type="ARBA" id="ARBA00023160"/>
    </source>
</evidence>
<keyword evidence="5" id="KW-0597">Phosphoprotein</keyword>
<dbReference type="SUPFAM" id="SSF53901">
    <property type="entry name" value="Thiolase-like"/>
    <property type="match status" value="2"/>
</dbReference>
<dbReference type="GeneID" id="81464135"/>
<dbReference type="CDD" id="cd00834">
    <property type="entry name" value="KAS_I_II"/>
    <property type="match status" value="1"/>
</dbReference>
<evidence type="ECO:0000256" key="10">
    <source>
        <dbReference type="ARBA" id="ARBA00023315"/>
    </source>
</evidence>
<name>A0A9W9SAS5_9EURO</name>
<dbReference type="GO" id="GO:0004315">
    <property type="term" value="F:3-oxoacyl-[acyl-carrier-protein] synthase activity"/>
    <property type="evidence" value="ECO:0007669"/>
    <property type="project" value="UniProtKB-EC"/>
</dbReference>
<feature type="region of interest" description="Disordered" evidence="12">
    <location>
        <begin position="795"/>
        <end position="828"/>
    </location>
</feature>
<dbReference type="InterPro" id="IPR014030">
    <property type="entry name" value="Ketoacyl_synth_N"/>
</dbReference>
<dbReference type="GO" id="GO:0006633">
    <property type="term" value="P:fatty acid biosynthetic process"/>
    <property type="evidence" value="ECO:0007669"/>
    <property type="project" value="UniProtKB-KW"/>
</dbReference>
<feature type="compositionally biased region" description="Basic residues" evidence="12">
    <location>
        <begin position="466"/>
        <end position="478"/>
    </location>
</feature>
<comment type="caution">
    <text evidence="15">The sequence shown here is derived from an EMBL/GenBank/DDBJ whole genome shotgun (WGS) entry which is preliminary data.</text>
</comment>
<reference evidence="15" key="1">
    <citation type="submission" date="2022-12" db="EMBL/GenBank/DDBJ databases">
        <authorList>
            <person name="Petersen C."/>
        </authorList>
    </citation>
    <scope>NUCLEOTIDE SEQUENCE</scope>
    <source>
        <strain evidence="15">IBT 3081</strain>
    </source>
</reference>
<evidence type="ECO:0000259" key="13">
    <source>
        <dbReference type="PROSITE" id="PS51505"/>
    </source>
</evidence>
<keyword evidence="3" id="KW-0596">Phosphopantetheine</keyword>
<dbReference type="PROSITE" id="PS52004">
    <property type="entry name" value="KS3_2"/>
    <property type="match status" value="1"/>
</dbReference>
<evidence type="ECO:0000256" key="8">
    <source>
        <dbReference type="ARBA" id="ARBA00023098"/>
    </source>
</evidence>
<evidence type="ECO:0000313" key="16">
    <source>
        <dbReference type="Proteomes" id="UP001147752"/>
    </source>
</evidence>
<dbReference type="SMART" id="SM00825">
    <property type="entry name" value="PKS_KS"/>
    <property type="match status" value="1"/>
</dbReference>
<dbReference type="Proteomes" id="UP001147752">
    <property type="component" value="Unassembled WGS sequence"/>
</dbReference>
<evidence type="ECO:0000256" key="11">
    <source>
        <dbReference type="RuleBase" id="RU003694"/>
    </source>
</evidence>
<comment type="similarity">
    <text evidence="1 11">Belongs to the thiolase-like superfamily. Beta-ketoacyl-ACP synthases family.</text>
</comment>
<dbReference type="Pfam" id="PF02801">
    <property type="entry name" value="Ketoacyl-synt_C"/>
    <property type="match status" value="1"/>
</dbReference>
<evidence type="ECO:0000256" key="3">
    <source>
        <dbReference type="ARBA" id="ARBA00022450"/>
    </source>
</evidence>
<dbReference type="PROSITE" id="PS00606">
    <property type="entry name" value="KS3_1"/>
    <property type="match status" value="1"/>
</dbReference>
<dbReference type="GO" id="GO:0005739">
    <property type="term" value="C:mitochondrion"/>
    <property type="evidence" value="ECO:0007669"/>
    <property type="project" value="TreeGrafter"/>
</dbReference>
<reference evidence="15" key="2">
    <citation type="journal article" date="2023" name="IMA Fungus">
        <title>Comparative genomic study of the Penicillium genus elucidates a diverse pangenome and 15 lateral gene transfer events.</title>
        <authorList>
            <person name="Petersen C."/>
            <person name="Sorensen T."/>
            <person name="Nielsen M.R."/>
            <person name="Sondergaard T.E."/>
            <person name="Sorensen J.L."/>
            <person name="Fitzpatrick D.A."/>
            <person name="Frisvad J.C."/>
            <person name="Nielsen K.L."/>
        </authorList>
    </citation>
    <scope>NUCLEOTIDE SEQUENCE</scope>
    <source>
        <strain evidence="15">IBT 3081</strain>
    </source>
</reference>
<dbReference type="InterPro" id="IPR013243">
    <property type="entry name" value="SCA7_dom"/>
</dbReference>
<keyword evidence="4" id="KW-0444">Lipid biosynthesis</keyword>
<dbReference type="Gene3D" id="3.40.47.10">
    <property type="match status" value="2"/>
</dbReference>
<evidence type="ECO:0000256" key="5">
    <source>
        <dbReference type="ARBA" id="ARBA00022553"/>
    </source>
</evidence>
<keyword evidence="7" id="KW-0276">Fatty acid metabolism</keyword>
<dbReference type="EMBL" id="JAPZBT010000002">
    <property type="protein sequence ID" value="KAJ5375216.1"/>
    <property type="molecule type" value="Genomic_DNA"/>
</dbReference>
<keyword evidence="16" id="KW-1185">Reference proteome</keyword>
<dbReference type="InterPro" id="IPR018201">
    <property type="entry name" value="Ketoacyl_synth_AS"/>
</dbReference>
<keyword evidence="8" id="KW-0443">Lipid metabolism</keyword>
<keyword evidence="9" id="KW-0275">Fatty acid biosynthesis</keyword>
<evidence type="ECO:0000256" key="4">
    <source>
        <dbReference type="ARBA" id="ARBA00022516"/>
    </source>
</evidence>
<evidence type="ECO:0000256" key="6">
    <source>
        <dbReference type="ARBA" id="ARBA00022679"/>
    </source>
</evidence>
<dbReference type="InterPro" id="IPR017568">
    <property type="entry name" value="3-oxoacyl-ACP_synth-2"/>
</dbReference>
<dbReference type="NCBIfam" id="NF005589">
    <property type="entry name" value="PRK07314.1"/>
    <property type="match status" value="1"/>
</dbReference>
<dbReference type="NCBIfam" id="TIGR03150">
    <property type="entry name" value="fabF"/>
    <property type="match status" value="1"/>
</dbReference>
<feature type="compositionally biased region" description="Basic and acidic residues" evidence="12">
    <location>
        <begin position="479"/>
        <end position="488"/>
    </location>
</feature>
<evidence type="ECO:0000256" key="12">
    <source>
        <dbReference type="SAM" id="MobiDB-lite"/>
    </source>
</evidence>
<feature type="domain" description="SCA7" evidence="13">
    <location>
        <begin position="632"/>
        <end position="698"/>
    </location>
</feature>
<protein>
    <recommendedName>
        <fullName evidence="2">beta-ketoacyl-[acyl-carrier-protein] synthase I</fullName>
        <ecNumber evidence="2">2.3.1.41</ecNumber>
    </recommendedName>
</protein>
<evidence type="ECO:0000313" key="15">
    <source>
        <dbReference type="EMBL" id="KAJ5375216.1"/>
    </source>
</evidence>
<evidence type="ECO:0000256" key="2">
    <source>
        <dbReference type="ARBA" id="ARBA00013191"/>
    </source>
</evidence>
<dbReference type="PROSITE" id="PS51505">
    <property type="entry name" value="SCA7"/>
    <property type="match status" value="1"/>
</dbReference>
<dbReference type="Pfam" id="PF08313">
    <property type="entry name" value="SCA7"/>
    <property type="match status" value="1"/>
</dbReference>
<feature type="compositionally biased region" description="Basic and acidic residues" evidence="12">
    <location>
        <begin position="557"/>
        <end position="569"/>
    </location>
</feature>
<dbReference type="Pfam" id="PF00109">
    <property type="entry name" value="ketoacyl-synt"/>
    <property type="match status" value="1"/>
</dbReference>
<dbReference type="InterPro" id="IPR014031">
    <property type="entry name" value="Ketoacyl_synth_C"/>
</dbReference>
<dbReference type="AlphaFoldDB" id="A0A9W9SAS5"/>
<feature type="region of interest" description="Disordered" evidence="12">
    <location>
        <begin position="466"/>
        <end position="501"/>
    </location>
</feature>
<organism evidence="15 16">
    <name type="scientific">Penicillium concentricum</name>
    <dbReference type="NCBI Taxonomy" id="293559"/>
    <lineage>
        <taxon>Eukaryota</taxon>
        <taxon>Fungi</taxon>
        <taxon>Dikarya</taxon>
        <taxon>Ascomycota</taxon>
        <taxon>Pezizomycotina</taxon>
        <taxon>Eurotiomycetes</taxon>
        <taxon>Eurotiomycetidae</taxon>
        <taxon>Eurotiales</taxon>
        <taxon>Aspergillaceae</taxon>
        <taxon>Penicillium</taxon>
    </lineage>
</organism>
<feature type="domain" description="Ketosynthase family 3 (KS3)" evidence="14">
    <location>
        <begin position="1"/>
        <end position="425"/>
    </location>
</feature>
<proteinExistence type="inferred from homology"/>
<evidence type="ECO:0000256" key="7">
    <source>
        <dbReference type="ARBA" id="ARBA00022832"/>
    </source>
</evidence>
<keyword evidence="6 11" id="KW-0808">Transferase</keyword>
<accession>A0A9W9SAS5</accession>
<dbReference type="OrthoDB" id="5334845at2759"/>
<dbReference type="InterPro" id="IPR000794">
    <property type="entry name" value="Beta-ketoacyl_synthase"/>
</dbReference>
<keyword evidence="10" id="KW-0012">Acyltransferase</keyword>
<evidence type="ECO:0000256" key="1">
    <source>
        <dbReference type="ARBA" id="ARBA00008467"/>
    </source>
</evidence>
<dbReference type="FunFam" id="3.40.47.10:FF:000009">
    <property type="entry name" value="3-oxoacyl-[acyl-carrier-protein] synthase 2"/>
    <property type="match status" value="1"/>
</dbReference>
<dbReference type="InterPro" id="IPR016039">
    <property type="entry name" value="Thiolase-like"/>
</dbReference>
<dbReference type="PANTHER" id="PTHR11712:SF336">
    <property type="entry name" value="3-OXOACYL-[ACYL-CARRIER-PROTEIN] SYNTHASE, MITOCHONDRIAL"/>
    <property type="match status" value="1"/>
</dbReference>
<dbReference type="PANTHER" id="PTHR11712">
    <property type="entry name" value="POLYKETIDE SYNTHASE-RELATED"/>
    <property type="match status" value="1"/>
</dbReference>
<evidence type="ECO:0000259" key="14">
    <source>
        <dbReference type="PROSITE" id="PS52004"/>
    </source>
</evidence>